<dbReference type="Proteomes" id="UP000001194">
    <property type="component" value="Unassembled WGS sequence"/>
</dbReference>
<dbReference type="InParanoid" id="B0DF05"/>
<keyword evidence="3" id="KW-1185">Reference proteome</keyword>
<dbReference type="AlphaFoldDB" id="B0DF05"/>
<evidence type="ECO:0000256" key="1">
    <source>
        <dbReference type="SAM" id="Phobius"/>
    </source>
</evidence>
<evidence type="ECO:0000313" key="3">
    <source>
        <dbReference type="Proteomes" id="UP000001194"/>
    </source>
</evidence>
<dbReference type="EMBL" id="DS547107">
    <property type="protein sequence ID" value="EDR06636.1"/>
    <property type="molecule type" value="Genomic_DNA"/>
</dbReference>
<accession>B0DF05</accession>
<name>B0DF05_LACBS</name>
<proteinExistence type="predicted"/>
<dbReference type="KEGG" id="lbc:LACBIDRAFT_328493"/>
<protein>
    <submittedName>
        <fullName evidence="2">Predicted protein</fullName>
    </submittedName>
</protein>
<dbReference type="RefSeq" id="XP_001882483.1">
    <property type="nucleotide sequence ID" value="XM_001882448.1"/>
</dbReference>
<keyword evidence="1" id="KW-0472">Membrane</keyword>
<reference evidence="2 3" key="1">
    <citation type="journal article" date="2008" name="Nature">
        <title>The genome of Laccaria bicolor provides insights into mycorrhizal symbiosis.</title>
        <authorList>
            <person name="Martin F."/>
            <person name="Aerts A."/>
            <person name="Ahren D."/>
            <person name="Brun A."/>
            <person name="Danchin E.G.J."/>
            <person name="Duchaussoy F."/>
            <person name="Gibon J."/>
            <person name="Kohler A."/>
            <person name="Lindquist E."/>
            <person name="Pereda V."/>
            <person name="Salamov A."/>
            <person name="Shapiro H.J."/>
            <person name="Wuyts J."/>
            <person name="Blaudez D."/>
            <person name="Buee M."/>
            <person name="Brokstein P."/>
            <person name="Canbaeck B."/>
            <person name="Cohen D."/>
            <person name="Courty P.E."/>
            <person name="Coutinho P.M."/>
            <person name="Delaruelle C."/>
            <person name="Detter J.C."/>
            <person name="Deveau A."/>
            <person name="DiFazio S."/>
            <person name="Duplessis S."/>
            <person name="Fraissinet-Tachet L."/>
            <person name="Lucic E."/>
            <person name="Frey-Klett P."/>
            <person name="Fourrey C."/>
            <person name="Feussner I."/>
            <person name="Gay G."/>
            <person name="Grimwood J."/>
            <person name="Hoegger P.J."/>
            <person name="Jain P."/>
            <person name="Kilaru S."/>
            <person name="Labbe J."/>
            <person name="Lin Y.C."/>
            <person name="Legue V."/>
            <person name="Le Tacon F."/>
            <person name="Marmeisse R."/>
            <person name="Melayah D."/>
            <person name="Montanini B."/>
            <person name="Muratet M."/>
            <person name="Nehls U."/>
            <person name="Niculita-Hirzel H."/>
            <person name="Oudot-Le Secq M.P."/>
            <person name="Peter M."/>
            <person name="Quesneville H."/>
            <person name="Rajashekar B."/>
            <person name="Reich M."/>
            <person name="Rouhier N."/>
            <person name="Schmutz J."/>
            <person name="Yin T."/>
            <person name="Chalot M."/>
            <person name="Henrissat B."/>
            <person name="Kuees U."/>
            <person name="Lucas S."/>
            <person name="Van de Peer Y."/>
            <person name="Podila G.K."/>
            <person name="Polle A."/>
            <person name="Pukkila P.J."/>
            <person name="Richardson P.M."/>
            <person name="Rouze P."/>
            <person name="Sanders I.R."/>
            <person name="Stajich J.E."/>
            <person name="Tunlid A."/>
            <person name="Tuskan G."/>
            <person name="Grigoriev I.V."/>
        </authorList>
    </citation>
    <scope>NUCLEOTIDE SEQUENCE [LARGE SCALE GENOMIC DNA]</scope>
    <source>
        <strain evidence="3">S238N-H82 / ATCC MYA-4686</strain>
    </source>
</reference>
<dbReference type="HOGENOM" id="CLU_1120323_0_0_1"/>
<gene>
    <name evidence="2" type="ORF">LACBIDRAFT_328493</name>
</gene>
<sequence>MWRFVGIHWLLVQVGQWCWALVAVPHWRAVGAGGFSWACVMFRSCGAVVVGLLAPVVVVVDVLSPGRHLWRVASVTWLRAVAMAESGGGCRMLARGGGGGGGRERDGHADSNFAFLVSSGIQWTMTGLIVHWTGTGLRKVACSPWTGHCASQSGLATGPLESRWITWGMVKTLVIWPHFINPACLTWKCSALDTPGSNAIVNTAALQVAACSSQSRKTLPSIVNLTVNGQPSSRKLPWEVKSLYLYIG</sequence>
<feature type="transmembrane region" description="Helical" evidence="1">
    <location>
        <begin position="40"/>
        <end position="63"/>
    </location>
</feature>
<organism evidence="3">
    <name type="scientific">Laccaria bicolor (strain S238N-H82 / ATCC MYA-4686)</name>
    <name type="common">Bicoloured deceiver</name>
    <name type="synonym">Laccaria laccata var. bicolor</name>
    <dbReference type="NCBI Taxonomy" id="486041"/>
    <lineage>
        <taxon>Eukaryota</taxon>
        <taxon>Fungi</taxon>
        <taxon>Dikarya</taxon>
        <taxon>Basidiomycota</taxon>
        <taxon>Agaricomycotina</taxon>
        <taxon>Agaricomycetes</taxon>
        <taxon>Agaricomycetidae</taxon>
        <taxon>Agaricales</taxon>
        <taxon>Agaricineae</taxon>
        <taxon>Hydnangiaceae</taxon>
        <taxon>Laccaria</taxon>
    </lineage>
</organism>
<keyword evidence="1" id="KW-1133">Transmembrane helix</keyword>
<evidence type="ECO:0000313" key="2">
    <source>
        <dbReference type="EMBL" id="EDR06636.1"/>
    </source>
</evidence>
<dbReference type="GeneID" id="6078266"/>
<keyword evidence="1" id="KW-0812">Transmembrane</keyword>